<reference evidence="2" key="1">
    <citation type="submission" date="2016-11" db="UniProtKB">
        <authorList>
            <consortium name="WormBaseParasite"/>
        </authorList>
    </citation>
    <scope>IDENTIFICATION</scope>
</reference>
<organism evidence="1 2">
    <name type="scientific">Steinernema glaseri</name>
    <dbReference type="NCBI Taxonomy" id="37863"/>
    <lineage>
        <taxon>Eukaryota</taxon>
        <taxon>Metazoa</taxon>
        <taxon>Ecdysozoa</taxon>
        <taxon>Nematoda</taxon>
        <taxon>Chromadorea</taxon>
        <taxon>Rhabditida</taxon>
        <taxon>Tylenchina</taxon>
        <taxon>Panagrolaimomorpha</taxon>
        <taxon>Strongyloidoidea</taxon>
        <taxon>Steinernematidae</taxon>
        <taxon>Steinernema</taxon>
    </lineage>
</organism>
<keyword evidence="1" id="KW-1185">Reference proteome</keyword>
<dbReference type="Proteomes" id="UP000095287">
    <property type="component" value="Unplaced"/>
</dbReference>
<proteinExistence type="predicted"/>
<name>A0A1I7Z3G1_9BILA</name>
<evidence type="ECO:0000313" key="2">
    <source>
        <dbReference type="WBParaSite" id="L893_g22386.t1"/>
    </source>
</evidence>
<dbReference type="AlphaFoldDB" id="A0A1I7Z3G1"/>
<evidence type="ECO:0000313" key="1">
    <source>
        <dbReference type="Proteomes" id="UP000095287"/>
    </source>
</evidence>
<protein>
    <submittedName>
        <fullName evidence="2">Uncharacterized protein</fullName>
    </submittedName>
</protein>
<accession>A0A1I7Z3G1</accession>
<dbReference type="WBParaSite" id="L893_g22386.t1">
    <property type="protein sequence ID" value="L893_g22386.t1"/>
    <property type="gene ID" value="L893_g22386"/>
</dbReference>
<sequence>MSNGSKWIERTQPMCLCASKLMPFKCRSTCAIAITRRVMAGAVLNGRKRGCGTALAEGGKGRSPEKQLPPDDSGCIALTSDVARALIAVRAARRFNVCPTESFFYSSATRIVWHVSRALHLVSSIPLLGCYLSTSCRKNIIHTVVTYARITHQIYSMSLAAFVLGRNSFQGVYRM</sequence>